<dbReference type="Pfam" id="PF01171">
    <property type="entry name" value="ATP_bind_3"/>
    <property type="match status" value="1"/>
</dbReference>
<dbReference type="InterPro" id="IPR012795">
    <property type="entry name" value="tRNA_Ile_lys_synt_N"/>
</dbReference>
<gene>
    <name evidence="8" type="primary">tilS</name>
    <name evidence="10" type="ORF">N476_20890</name>
</gene>
<dbReference type="InterPro" id="IPR014729">
    <property type="entry name" value="Rossmann-like_a/b/a_fold"/>
</dbReference>
<evidence type="ECO:0000259" key="9">
    <source>
        <dbReference type="SMART" id="SM00977"/>
    </source>
</evidence>
<dbReference type="OrthoDB" id="9807403at2"/>
<evidence type="ECO:0000256" key="8">
    <source>
        <dbReference type="HAMAP-Rule" id="MF_01161"/>
    </source>
</evidence>
<evidence type="ECO:0000256" key="2">
    <source>
        <dbReference type="ARBA" id="ARBA00022490"/>
    </source>
</evidence>
<name>A0A167DGY8_9GAMM</name>
<dbReference type="InterPro" id="IPR012796">
    <property type="entry name" value="Lysidine-tRNA-synth_C"/>
</dbReference>
<dbReference type="GO" id="GO:0032267">
    <property type="term" value="F:tRNA(Ile)-lysidine synthase activity"/>
    <property type="evidence" value="ECO:0007669"/>
    <property type="project" value="UniProtKB-EC"/>
</dbReference>
<dbReference type="EC" id="6.3.4.19" evidence="8"/>
<feature type="binding site" evidence="8">
    <location>
        <begin position="31"/>
        <end position="36"/>
    </location>
    <ligand>
        <name>ATP</name>
        <dbReference type="ChEBI" id="CHEBI:30616"/>
    </ligand>
</feature>
<evidence type="ECO:0000313" key="10">
    <source>
        <dbReference type="EMBL" id="KZN48828.1"/>
    </source>
</evidence>
<comment type="caution">
    <text evidence="10">The sequence shown here is derived from an EMBL/GenBank/DDBJ whole genome shotgun (WGS) entry which is preliminary data.</text>
</comment>
<dbReference type="Proteomes" id="UP000076503">
    <property type="component" value="Unassembled WGS sequence"/>
</dbReference>
<dbReference type="AlphaFoldDB" id="A0A167DGY8"/>
<evidence type="ECO:0000256" key="6">
    <source>
        <dbReference type="ARBA" id="ARBA00022840"/>
    </source>
</evidence>
<comment type="function">
    <text evidence="8">Ligates lysine onto the cytidine present at position 34 of the AUA codon-specific tRNA(Ile) that contains the anticodon CAU, in an ATP-dependent manner. Cytidine is converted to lysidine, thus changing the amino acid specificity of the tRNA from methionine to isoleucine.</text>
</comment>
<dbReference type="GO" id="GO:0006400">
    <property type="term" value="P:tRNA modification"/>
    <property type="evidence" value="ECO:0007669"/>
    <property type="project" value="UniProtKB-UniRule"/>
</dbReference>
<dbReference type="GO" id="GO:0005737">
    <property type="term" value="C:cytoplasm"/>
    <property type="evidence" value="ECO:0007669"/>
    <property type="project" value="UniProtKB-SubCell"/>
</dbReference>
<proteinExistence type="inferred from homology"/>
<feature type="domain" description="Lysidine-tRNA(Ile) synthetase C-terminal" evidence="9">
    <location>
        <begin position="366"/>
        <end position="434"/>
    </location>
</feature>
<dbReference type="HAMAP" id="MF_01161">
    <property type="entry name" value="tRNA_Ile_lys_synt"/>
    <property type="match status" value="1"/>
</dbReference>
<comment type="similarity">
    <text evidence="8">Belongs to the tRNA(Ile)-lysidine synthase family.</text>
</comment>
<dbReference type="EMBL" id="AUXZ01000089">
    <property type="protein sequence ID" value="KZN48828.1"/>
    <property type="molecule type" value="Genomic_DNA"/>
</dbReference>
<keyword evidence="5 8" id="KW-0547">Nucleotide-binding</keyword>
<accession>A0A167DGY8</accession>
<dbReference type="GO" id="GO:0005524">
    <property type="term" value="F:ATP binding"/>
    <property type="evidence" value="ECO:0007669"/>
    <property type="project" value="UniProtKB-UniRule"/>
</dbReference>
<dbReference type="PANTHER" id="PTHR43033">
    <property type="entry name" value="TRNA(ILE)-LYSIDINE SYNTHASE-RELATED"/>
    <property type="match status" value="1"/>
</dbReference>
<comment type="catalytic activity">
    <reaction evidence="7 8">
        <text>cytidine(34) in tRNA(Ile2) + L-lysine + ATP = lysidine(34) in tRNA(Ile2) + AMP + diphosphate + H(+)</text>
        <dbReference type="Rhea" id="RHEA:43744"/>
        <dbReference type="Rhea" id="RHEA-COMP:10625"/>
        <dbReference type="Rhea" id="RHEA-COMP:10670"/>
        <dbReference type="ChEBI" id="CHEBI:15378"/>
        <dbReference type="ChEBI" id="CHEBI:30616"/>
        <dbReference type="ChEBI" id="CHEBI:32551"/>
        <dbReference type="ChEBI" id="CHEBI:33019"/>
        <dbReference type="ChEBI" id="CHEBI:82748"/>
        <dbReference type="ChEBI" id="CHEBI:83665"/>
        <dbReference type="ChEBI" id="CHEBI:456215"/>
        <dbReference type="EC" id="6.3.4.19"/>
    </reaction>
</comment>
<dbReference type="CDD" id="cd01992">
    <property type="entry name" value="TilS_N"/>
    <property type="match status" value="1"/>
</dbReference>
<dbReference type="PATRIC" id="fig|1365251.3.peg.3637"/>
<dbReference type="SUPFAM" id="SSF82829">
    <property type="entry name" value="MesJ substrate recognition domain-like"/>
    <property type="match status" value="1"/>
</dbReference>
<dbReference type="Gene3D" id="1.20.59.20">
    <property type="match status" value="1"/>
</dbReference>
<dbReference type="InterPro" id="IPR012094">
    <property type="entry name" value="tRNA_Ile_lys_synt"/>
</dbReference>
<dbReference type="Gene3D" id="3.40.50.620">
    <property type="entry name" value="HUPs"/>
    <property type="match status" value="1"/>
</dbReference>
<evidence type="ECO:0000313" key="11">
    <source>
        <dbReference type="Proteomes" id="UP000076503"/>
    </source>
</evidence>
<dbReference type="NCBIfam" id="TIGR02433">
    <property type="entry name" value="lysidine_TilS_C"/>
    <property type="match status" value="1"/>
</dbReference>
<keyword evidence="4 8" id="KW-0819">tRNA processing</keyword>
<evidence type="ECO:0000256" key="3">
    <source>
        <dbReference type="ARBA" id="ARBA00022598"/>
    </source>
</evidence>
<dbReference type="SUPFAM" id="SSF56037">
    <property type="entry name" value="PheT/TilS domain"/>
    <property type="match status" value="1"/>
</dbReference>
<dbReference type="InterPro" id="IPR011063">
    <property type="entry name" value="TilS/TtcA_N"/>
</dbReference>
<evidence type="ECO:0000256" key="4">
    <source>
        <dbReference type="ARBA" id="ARBA00022694"/>
    </source>
</evidence>
<dbReference type="NCBIfam" id="TIGR02432">
    <property type="entry name" value="lysidine_TilS_N"/>
    <property type="match status" value="1"/>
</dbReference>
<evidence type="ECO:0000256" key="5">
    <source>
        <dbReference type="ARBA" id="ARBA00022741"/>
    </source>
</evidence>
<organism evidence="10 11">
    <name type="scientific">Pseudoalteromonas luteoviolacea H33</name>
    <dbReference type="NCBI Taxonomy" id="1365251"/>
    <lineage>
        <taxon>Bacteria</taxon>
        <taxon>Pseudomonadati</taxon>
        <taxon>Pseudomonadota</taxon>
        <taxon>Gammaproteobacteria</taxon>
        <taxon>Alteromonadales</taxon>
        <taxon>Pseudoalteromonadaceae</taxon>
        <taxon>Pseudoalteromonas</taxon>
    </lineage>
</organism>
<protein>
    <recommendedName>
        <fullName evidence="8">tRNA(Ile)-lysidine synthase</fullName>
        <ecNumber evidence="8">6.3.4.19</ecNumber>
    </recommendedName>
    <alternativeName>
        <fullName evidence="8">tRNA(Ile)-2-lysyl-cytidine synthase</fullName>
    </alternativeName>
    <alternativeName>
        <fullName evidence="8">tRNA(Ile)-lysidine synthetase</fullName>
    </alternativeName>
</protein>
<dbReference type="PANTHER" id="PTHR43033:SF1">
    <property type="entry name" value="TRNA(ILE)-LYSIDINE SYNTHASE-RELATED"/>
    <property type="match status" value="1"/>
</dbReference>
<dbReference type="Pfam" id="PF09179">
    <property type="entry name" value="TilS"/>
    <property type="match status" value="1"/>
</dbReference>
<evidence type="ECO:0000256" key="1">
    <source>
        <dbReference type="ARBA" id="ARBA00004496"/>
    </source>
</evidence>
<dbReference type="InterPro" id="IPR015262">
    <property type="entry name" value="tRNA_Ile_lys_synt_subst-bd"/>
</dbReference>
<keyword evidence="6 8" id="KW-0067">ATP-binding</keyword>
<dbReference type="RefSeq" id="WP_063362937.1">
    <property type="nucleotide sequence ID" value="NZ_AUXZ01000089.1"/>
</dbReference>
<reference evidence="10 11" key="1">
    <citation type="submission" date="2013-07" db="EMBL/GenBank/DDBJ databases">
        <title>Comparative Genomic and Metabolomic Analysis of Twelve Strains of Pseudoalteromonas luteoviolacea.</title>
        <authorList>
            <person name="Vynne N.G."/>
            <person name="Mansson M."/>
            <person name="Gram L."/>
        </authorList>
    </citation>
    <scope>NUCLEOTIDE SEQUENCE [LARGE SCALE GENOMIC DNA]</scope>
    <source>
        <strain evidence="10 11">H33</strain>
    </source>
</reference>
<comment type="domain">
    <text evidence="8">The N-terminal region contains the highly conserved SGGXDS motif, predicted to be a P-loop motif involved in ATP binding.</text>
</comment>
<sequence>MESTGVFKQFASALEKQCGDRIGQGLTVALSGGVDSVVLLHLCQQFSQLHTGIKLEAIYVNHGLSDNADMWQQFCVELCAHLNIPFQAVGVSIEAKTRTSLEAQARDARYSALDRHAMIGSTLVLGQHADDQVETFFIRLKRGSGLQGLGAMHSSMRLNSGRHCARPLIDVERKDIEAFAQIFGLSHIEDESNKSDEFDRNFLRNQVIPLLKSRFKGFVPSVLRSISLLQAQQALIDEIAQSDLAVCRRDKNISVADLAALSELRQSNVVRLWLSNKGVNMPSQKQLAQILNQALNAKEDAQVNVQLQAGSIKCYNGLMYWVANTTVTLAEMPCAELTSDVELADGRILILVEGKGVRRPLADERVTIRFGQLNEKIKPIGKPGRNTVKHWLKEGKVPSWERSSIPMIYYNDALVAVVGFFVNAEYMAPSGVLWQVKDAE</sequence>
<dbReference type="SMART" id="SM00977">
    <property type="entry name" value="TilS_C"/>
    <property type="match status" value="1"/>
</dbReference>
<dbReference type="Pfam" id="PF11734">
    <property type="entry name" value="TilS_C"/>
    <property type="match status" value="1"/>
</dbReference>
<evidence type="ECO:0000256" key="7">
    <source>
        <dbReference type="ARBA" id="ARBA00048539"/>
    </source>
</evidence>
<keyword evidence="3 8" id="KW-0436">Ligase</keyword>
<comment type="subcellular location">
    <subcellularLocation>
        <location evidence="1 8">Cytoplasm</location>
    </subcellularLocation>
</comment>
<keyword evidence="2 8" id="KW-0963">Cytoplasm</keyword>
<dbReference type="SUPFAM" id="SSF52402">
    <property type="entry name" value="Adenine nucleotide alpha hydrolases-like"/>
    <property type="match status" value="1"/>
</dbReference>